<evidence type="ECO:0000256" key="11">
    <source>
        <dbReference type="ARBA" id="ARBA00023136"/>
    </source>
</evidence>
<dbReference type="EC" id="6.3.1.14" evidence="3"/>
<feature type="transmembrane region" description="Helical" evidence="16">
    <location>
        <begin position="1623"/>
        <end position="1642"/>
    </location>
</feature>
<dbReference type="SUPFAM" id="SSF55298">
    <property type="entry name" value="YjgF-like"/>
    <property type="match status" value="2"/>
</dbReference>
<dbReference type="Pfam" id="PF01042">
    <property type="entry name" value="Ribonuc_L-PSP"/>
    <property type="match status" value="1"/>
</dbReference>
<feature type="region of interest" description="Disordered" evidence="15">
    <location>
        <begin position="112"/>
        <end position="138"/>
    </location>
</feature>
<keyword evidence="10 16" id="KW-1133">Transmembrane helix</keyword>
<evidence type="ECO:0000256" key="4">
    <source>
        <dbReference type="ARBA" id="ARBA00012132"/>
    </source>
</evidence>
<name>A0A370BXX8_ASPNG</name>
<keyword evidence="6" id="KW-0808">Transferase</keyword>
<dbReference type="Gene3D" id="3.90.1490.10">
    <property type="entry name" value="putative n-type atp pyrophosphatase, domain 2"/>
    <property type="match status" value="1"/>
</dbReference>
<evidence type="ECO:0000259" key="17">
    <source>
        <dbReference type="Pfam" id="PF01902"/>
    </source>
</evidence>
<gene>
    <name evidence="18" type="ORF">M747DRAFT_237715</name>
</gene>
<evidence type="ECO:0000256" key="15">
    <source>
        <dbReference type="SAM" id="MobiDB-lite"/>
    </source>
</evidence>
<dbReference type="GO" id="GO:0017178">
    <property type="term" value="F:diphthine-ammonia ligase activity"/>
    <property type="evidence" value="ECO:0007669"/>
    <property type="project" value="UniProtKB-EC"/>
</dbReference>
<sequence>MATSTPSLPLPTSPTSLNVIALISGGKDSLYSILHCIRNGHKVVALGNLYPPTTTTTPHEEGKPQDEEEQDEEEDIDSFMYQTIGHSIIPHYESALGIPLYRQPITGSAVDTGRVYRDSSSSASSGGEGKEGEGGTDETESLIPLLQRIKAAHPEANAISAGAILSTYQRTRIENVAARMGLVPLAWLWQYPVLPAPEERFGLGSGEAGLLEDMAAVGCEARIIKVASGGLDAGFLWGDVSGRNAMVRRRIVNGMKRFVLDGGDVRGAVLGEGGEYESLALDGPSFLWKRRIEVPRWEEGAGEGGVAFVRVRGARCVDKDAEGDGVVPGDVRRPVLLDEGFKGVLEEVLGGEEVMGKREESSVVSSQRQMEMSQSTNGGTWVVANITAPEAGPGAAEQMEAIAQKIEAILASTRHEDGSAPRTTADIVFTTVLLRSMADFALMNGIYVSLFKKPNPPARATVACGESLPEGVKVMVSAVVDLGPREQRQGLHVQSRSYWAPANIGPYSQAMSVPVQGSEHMVYIAGQIPLEPASMEMMSASGEALTRPWIENYTTRAVLSLQHLWRIGHAMEVDWWLGAVAFLTGGEHIETQARLAWNIWERMHARQEQEDDEDGESGLDVWDIKYGGRAHEQATGPSTPNLPNFGVVQSDALVPAFFAVQIEELPRGSDIEWQGLGYRCGGLRMAAEETDYGRKTTVSTEQNLSYIGIEIDMGQLGSDLDSYLQDKLQKLPELVEGSHAIIYTSQPLSKPAFPAQIVPCKSVWGPKGRELAAAKKPAFPPWDSGSIKAITFSLHLLRLRCCHSTHLSWVNSPGRSSPTIHAMAVSLSQEEDESLPVNGSALDIELSDTPRQPSRSPHPYRRKGSHSSSLPADTGGRSTRLHWPRTSSDSGTEADDESTGILRGLPAAPLRPRKGLRSGRHAVGEDDQWFPLLRPWPSITRSTSRSSRRSSGEEAEASATGLREQEARKRRTGVLQRLLEAALLLSVGGVVLGQENTRAVAWAWRKELLAHALLVIGLYAAYPFHRDGRFRFSRLRSFVIPTSFDPAPLLYPILIPIYVALSLAQHTPSLILPNVLLSLSSLPPAVIPLHDCVHGHSIVHWMITLLPIILSEQLSAGISPPRPLSLLGLNSESLALLFPLHQALIPTLDFLLTTSVLPAELQLLTSALINLLLFASSPQAEILKALLWLGGLCIFISCRDVLRWEVALARIPSWKFRRAPSNSQSPRSIFNVLDHKLCQRLSRTGTSEDNLSDSDSPEGQFSLVSRKTMVESRDRTKAGEPIRTVEAEVTEGVRQPTLTHRRRHTISSVSEVARTGKVRTTPSGRRKRSMAPGLASFLSLTVPQAQVRKWLYALFIYVTVLLIILGPVRKYVGERALHGEDPFGWALSYLLGNVSWFRFWVIMWNLEYWIPIPARLDPDLLNASCGLGWVEHLRRDVFGEANSRLLVAAYCIVVLVTGLAVVLQLSSVAEVDTRRKVFHGMMVLMFLPTVYVDPTFCALALSLVLSVFLLLDLFRASQLPPISRPLTYFLAPYVDGRDHRGPVIVSHIFLLIGCSIPLWLSLADIPRTGDHPWIGWSALTRDVSMVSGIVCVGMGDAAASLVGRRFGRRKWFWGGGKSLEGSVAFAVAVTCGLLFARIWLVVGEWPVSGGSDGPHQNFPWVKAMVKVILAAGGTSATEAILTGCNDNVVVPIVLWLLVRGLGV</sequence>
<feature type="transmembrane region" description="Helical" evidence="16">
    <location>
        <begin position="1008"/>
        <end position="1025"/>
    </location>
</feature>
<feature type="transmembrane region" description="Helical" evidence="16">
    <location>
        <begin position="1583"/>
        <end position="1602"/>
    </location>
</feature>
<dbReference type="InterPro" id="IPR002761">
    <property type="entry name" value="Diphthami_syn_dom"/>
</dbReference>
<protein>
    <recommendedName>
        <fullName evidence="5">Diphthine--ammonia ligase</fullName>
        <ecNumber evidence="4">2.7.1.108</ecNumber>
        <ecNumber evidence="3">6.3.1.14</ecNumber>
    </recommendedName>
    <alternativeName>
        <fullName evidence="12">Diphthamide synthase</fullName>
    </alternativeName>
    <alternativeName>
        <fullName evidence="13">Diphthamide synthetase</fullName>
    </alternativeName>
</protein>
<dbReference type="GO" id="GO:0004168">
    <property type="term" value="F:dolichol kinase activity"/>
    <property type="evidence" value="ECO:0007669"/>
    <property type="project" value="UniProtKB-EC"/>
</dbReference>
<dbReference type="PANTHER" id="PTHR13205">
    <property type="entry name" value="TRANSMEMBRANE PROTEIN 15-RELATED"/>
    <property type="match status" value="1"/>
</dbReference>
<evidence type="ECO:0000256" key="16">
    <source>
        <dbReference type="SAM" id="Phobius"/>
    </source>
</evidence>
<reference evidence="18 19" key="1">
    <citation type="submission" date="2018-07" db="EMBL/GenBank/DDBJ databases">
        <title>Section-level genome sequencing of Aspergillus section Nigri to investigate inter- and intra-species variation.</title>
        <authorList>
            <consortium name="DOE Joint Genome Institute"/>
            <person name="Vesth T.C."/>
            <person name="Nybo J.L."/>
            <person name="Theobald S."/>
            <person name="Frisvad J.C."/>
            <person name="Larsen T.O."/>
            <person name="Nielsen K.F."/>
            <person name="Hoof J.B."/>
            <person name="Brandl J."/>
            <person name="Salamov A."/>
            <person name="Riley R."/>
            <person name="Gladden J.M."/>
            <person name="Phatale P."/>
            <person name="Nielsen M.T."/>
            <person name="Lyhne E.K."/>
            <person name="Kogle M.E."/>
            <person name="Strasser K."/>
            <person name="McDonnell E."/>
            <person name="Barry K."/>
            <person name="Clum A."/>
            <person name="Chen C."/>
            <person name="Nolan M."/>
            <person name="Sandor L."/>
            <person name="Kuo A."/>
            <person name="Lipzen A."/>
            <person name="Hainaut M."/>
            <person name="Drula E."/>
            <person name="Tsang A."/>
            <person name="Magnuson J.K."/>
            <person name="Henrissat B."/>
            <person name="Wiebenga A."/>
            <person name="Simmons B.A."/>
            <person name="Makela M.R."/>
            <person name="De vries R.P."/>
            <person name="Grigoriev I.V."/>
            <person name="Mortensen U.H."/>
            <person name="Baker S.E."/>
            <person name="Andersen M.R."/>
        </authorList>
    </citation>
    <scope>NUCLEOTIDE SEQUENCE [LARGE SCALE GENOMIC DNA]</scope>
    <source>
        <strain evidence="18 19">ATCC 13496</strain>
    </source>
</reference>
<feature type="compositionally biased region" description="Acidic residues" evidence="15">
    <location>
        <begin position="66"/>
        <end position="75"/>
    </location>
</feature>
<dbReference type="FunFam" id="3.90.1490.10:FF:000004">
    <property type="entry name" value="ATP binding L-PSP endoribonuclease family protein"/>
    <property type="match status" value="1"/>
</dbReference>
<organism evidence="18 19">
    <name type="scientific">Aspergillus niger ATCC 13496</name>
    <dbReference type="NCBI Taxonomy" id="1353008"/>
    <lineage>
        <taxon>Eukaryota</taxon>
        <taxon>Fungi</taxon>
        <taxon>Dikarya</taxon>
        <taxon>Ascomycota</taxon>
        <taxon>Pezizomycotina</taxon>
        <taxon>Eurotiomycetes</taxon>
        <taxon>Eurotiomycetidae</taxon>
        <taxon>Eurotiales</taxon>
        <taxon>Aspergillaceae</taxon>
        <taxon>Aspergillus</taxon>
        <taxon>Aspergillus subgen. Circumdati</taxon>
    </lineage>
</organism>
<feature type="transmembrane region" description="Helical" evidence="16">
    <location>
        <begin position="1350"/>
        <end position="1368"/>
    </location>
</feature>
<feature type="transmembrane region" description="Helical" evidence="16">
    <location>
        <begin position="1383"/>
        <end position="1406"/>
    </location>
</feature>
<evidence type="ECO:0000256" key="8">
    <source>
        <dbReference type="ARBA" id="ARBA00022777"/>
    </source>
</evidence>
<dbReference type="CDD" id="cd01994">
    <property type="entry name" value="AANH_PF0828-like"/>
    <property type="match status" value="1"/>
</dbReference>
<proteinExistence type="inferred from homology"/>
<evidence type="ECO:0000256" key="14">
    <source>
        <dbReference type="ARBA" id="ARBA00048108"/>
    </source>
</evidence>
<comment type="similarity">
    <text evidence="2">Belongs to the polyprenol kinase family.</text>
</comment>
<feature type="region of interest" description="Disordered" evidence="15">
    <location>
        <begin position="940"/>
        <end position="968"/>
    </location>
</feature>
<comment type="catalytic activity">
    <reaction evidence="14">
        <text>diphthine-[translation elongation factor 2] + NH4(+) + ATP = diphthamide-[translation elongation factor 2] + AMP + diphosphate + H(+)</text>
        <dbReference type="Rhea" id="RHEA:19753"/>
        <dbReference type="Rhea" id="RHEA-COMP:10172"/>
        <dbReference type="Rhea" id="RHEA-COMP:10174"/>
        <dbReference type="ChEBI" id="CHEBI:15378"/>
        <dbReference type="ChEBI" id="CHEBI:16692"/>
        <dbReference type="ChEBI" id="CHEBI:28938"/>
        <dbReference type="ChEBI" id="CHEBI:30616"/>
        <dbReference type="ChEBI" id="CHEBI:33019"/>
        <dbReference type="ChEBI" id="CHEBI:82696"/>
        <dbReference type="ChEBI" id="CHEBI:456215"/>
        <dbReference type="EC" id="6.3.1.14"/>
    </reaction>
</comment>
<keyword evidence="9" id="KW-0256">Endoplasmic reticulum</keyword>
<dbReference type="CDD" id="cd06156">
    <property type="entry name" value="eu_AANH_C_2"/>
    <property type="match status" value="1"/>
</dbReference>
<evidence type="ECO:0000313" key="18">
    <source>
        <dbReference type="EMBL" id="RDH20303.1"/>
    </source>
</evidence>
<evidence type="ECO:0000256" key="6">
    <source>
        <dbReference type="ARBA" id="ARBA00022679"/>
    </source>
</evidence>
<feature type="transmembrane region" description="Helical" evidence="16">
    <location>
        <begin position="1485"/>
        <end position="1514"/>
    </location>
</feature>
<dbReference type="CDD" id="cd06155">
    <property type="entry name" value="eu_AANH_C_1"/>
    <property type="match status" value="1"/>
</dbReference>
<evidence type="ECO:0000256" key="10">
    <source>
        <dbReference type="ARBA" id="ARBA00022989"/>
    </source>
</evidence>
<keyword evidence="11 16" id="KW-0472">Membrane</keyword>
<evidence type="ECO:0000256" key="12">
    <source>
        <dbReference type="ARBA" id="ARBA00029814"/>
    </source>
</evidence>
<evidence type="ECO:0000256" key="2">
    <source>
        <dbReference type="ARBA" id="ARBA00010794"/>
    </source>
</evidence>
<keyword evidence="8" id="KW-0418">Kinase</keyword>
<dbReference type="Pfam" id="PF01902">
    <property type="entry name" value="Diphthami_syn_2"/>
    <property type="match status" value="1"/>
</dbReference>
<dbReference type="PANTHER" id="PTHR13205:SF15">
    <property type="entry name" value="DOLICHOL KINASE"/>
    <property type="match status" value="1"/>
</dbReference>
<dbReference type="GO" id="GO:0005789">
    <property type="term" value="C:endoplasmic reticulum membrane"/>
    <property type="evidence" value="ECO:0007669"/>
    <property type="project" value="UniProtKB-SubCell"/>
</dbReference>
<evidence type="ECO:0000256" key="13">
    <source>
        <dbReference type="ARBA" id="ARBA00031552"/>
    </source>
</evidence>
<evidence type="ECO:0000256" key="1">
    <source>
        <dbReference type="ARBA" id="ARBA00004477"/>
    </source>
</evidence>
<dbReference type="EMBL" id="KZ851915">
    <property type="protein sequence ID" value="RDH20303.1"/>
    <property type="molecule type" value="Genomic_DNA"/>
</dbReference>
<dbReference type="Gene3D" id="3.40.50.620">
    <property type="entry name" value="HUPs"/>
    <property type="match status" value="1"/>
</dbReference>
<dbReference type="FunFam" id="3.30.1330.40:FF:000028">
    <property type="entry name" value="ATP binding L-PSP endoribonuclease family protein"/>
    <property type="match status" value="1"/>
</dbReference>
<dbReference type="InterPro" id="IPR035959">
    <property type="entry name" value="RutC-like_sf"/>
</dbReference>
<dbReference type="GO" id="GO:0043048">
    <property type="term" value="P:dolichyl monophosphate biosynthetic process"/>
    <property type="evidence" value="ECO:0007669"/>
    <property type="project" value="TreeGrafter"/>
</dbReference>
<dbReference type="EC" id="2.7.1.108" evidence="4"/>
<feature type="compositionally biased region" description="Basic residues" evidence="15">
    <location>
        <begin position="911"/>
        <end position="920"/>
    </location>
</feature>
<evidence type="ECO:0000256" key="7">
    <source>
        <dbReference type="ARBA" id="ARBA00022692"/>
    </source>
</evidence>
<dbReference type="VEuPathDB" id="FungiDB:M747DRAFT_237715"/>
<dbReference type="InterPro" id="IPR014729">
    <property type="entry name" value="Rossmann-like_a/b/a_fold"/>
</dbReference>
<feature type="region of interest" description="Disordered" evidence="15">
    <location>
        <begin position="843"/>
        <end position="920"/>
    </location>
</feature>
<dbReference type="SUPFAM" id="SSF52402">
    <property type="entry name" value="Adenine nucleotide alpha hydrolases-like"/>
    <property type="match status" value="1"/>
</dbReference>
<evidence type="ECO:0000256" key="9">
    <source>
        <dbReference type="ARBA" id="ARBA00022824"/>
    </source>
</evidence>
<dbReference type="Gene3D" id="3.30.1330.40">
    <property type="entry name" value="RutC-like"/>
    <property type="match status" value="2"/>
</dbReference>
<accession>A0A370BXX8</accession>
<feature type="transmembrane region" description="Helical" evidence="16">
    <location>
        <begin position="1445"/>
        <end position="1465"/>
    </location>
</feature>
<evidence type="ECO:0000256" key="3">
    <source>
        <dbReference type="ARBA" id="ARBA00012089"/>
    </source>
</evidence>
<evidence type="ECO:0000313" key="19">
    <source>
        <dbReference type="Proteomes" id="UP000253845"/>
    </source>
</evidence>
<evidence type="ECO:0000256" key="5">
    <source>
        <dbReference type="ARBA" id="ARBA00018426"/>
    </source>
</evidence>
<keyword evidence="7 16" id="KW-0812">Transmembrane</keyword>
<dbReference type="Proteomes" id="UP000253845">
    <property type="component" value="Unassembled WGS sequence"/>
</dbReference>
<feature type="domain" description="Diphthamide synthase" evidence="17">
    <location>
        <begin position="137"/>
        <end position="299"/>
    </location>
</feature>
<dbReference type="FunFam" id="3.40.50.620:FF:000444">
    <property type="entry name" value="Adenine nucleotide alpha hydrolases-like protein"/>
    <property type="match status" value="1"/>
</dbReference>
<feature type="region of interest" description="Disordered" evidence="15">
    <location>
        <begin position="48"/>
        <end position="75"/>
    </location>
</feature>
<comment type="subcellular location">
    <subcellularLocation>
        <location evidence="1">Endoplasmic reticulum membrane</location>
        <topology evidence="1">Multi-pass membrane protein</topology>
    </subcellularLocation>
</comment>
<dbReference type="InterPro" id="IPR032974">
    <property type="entry name" value="Polypren_kinase"/>
</dbReference>
<feature type="transmembrane region" description="Helical" evidence="16">
    <location>
        <begin position="1543"/>
        <end position="1563"/>
    </location>
</feature>
<dbReference type="InterPro" id="IPR006175">
    <property type="entry name" value="YjgF/YER057c/UK114"/>
</dbReference>